<proteinExistence type="predicted"/>
<dbReference type="Proteomes" id="UP000828048">
    <property type="component" value="Chromosome 7"/>
</dbReference>
<dbReference type="EMBL" id="CM037157">
    <property type="protein sequence ID" value="KAH7850175.1"/>
    <property type="molecule type" value="Genomic_DNA"/>
</dbReference>
<name>A0ACB7Y9L3_9ERIC</name>
<evidence type="ECO:0000313" key="2">
    <source>
        <dbReference type="Proteomes" id="UP000828048"/>
    </source>
</evidence>
<sequence length="166" mass="18608">MPKETRPSTHVNASPYPSTTKTKKIKKIMSKWNAKSVYKKVAEEKCSICMETPHNGVILQCSNAEKGCRPYMCDTSYPHSNCLNKFLQSSTSTLCPLCGGEVGGNKWTNVKEATRCFMNSIPRRCPVETCEFTGNYAELENHASLEHPSVKPSVETLCEKTLRIRI</sequence>
<accession>A0ACB7Y9L3</accession>
<keyword evidence="2" id="KW-1185">Reference proteome</keyword>
<evidence type="ECO:0000313" key="1">
    <source>
        <dbReference type="EMBL" id="KAH7850175.1"/>
    </source>
</evidence>
<gene>
    <name evidence="1" type="ORF">Vadar_028833</name>
</gene>
<comment type="caution">
    <text evidence="1">The sequence shown here is derived from an EMBL/GenBank/DDBJ whole genome shotgun (WGS) entry which is preliminary data.</text>
</comment>
<protein>
    <submittedName>
        <fullName evidence="1">Uncharacterized protein</fullName>
    </submittedName>
</protein>
<organism evidence="1 2">
    <name type="scientific">Vaccinium darrowii</name>
    <dbReference type="NCBI Taxonomy" id="229202"/>
    <lineage>
        <taxon>Eukaryota</taxon>
        <taxon>Viridiplantae</taxon>
        <taxon>Streptophyta</taxon>
        <taxon>Embryophyta</taxon>
        <taxon>Tracheophyta</taxon>
        <taxon>Spermatophyta</taxon>
        <taxon>Magnoliopsida</taxon>
        <taxon>eudicotyledons</taxon>
        <taxon>Gunneridae</taxon>
        <taxon>Pentapetalae</taxon>
        <taxon>asterids</taxon>
        <taxon>Ericales</taxon>
        <taxon>Ericaceae</taxon>
        <taxon>Vaccinioideae</taxon>
        <taxon>Vaccinieae</taxon>
        <taxon>Vaccinium</taxon>
    </lineage>
</organism>
<reference evidence="1 2" key="1">
    <citation type="journal article" date="2021" name="Hortic Res">
        <title>High-quality reference genome and annotation aids understanding of berry development for evergreen blueberry (Vaccinium darrowii).</title>
        <authorList>
            <person name="Yu J."/>
            <person name="Hulse-Kemp A.M."/>
            <person name="Babiker E."/>
            <person name="Staton M."/>
        </authorList>
    </citation>
    <scope>NUCLEOTIDE SEQUENCE [LARGE SCALE GENOMIC DNA]</scope>
    <source>
        <strain evidence="2">cv. NJ 8807/NJ 8810</strain>
        <tissue evidence="1">Young leaf</tissue>
    </source>
</reference>